<gene>
    <name evidence="2" type="ORF">T02_5619</name>
</gene>
<feature type="non-terminal residue" evidence="2">
    <location>
        <position position="1"/>
    </location>
</feature>
<dbReference type="Proteomes" id="UP000054721">
    <property type="component" value="Unassembled WGS sequence"/>
</dbReference>
<accession>A0A0V1KJE7</accession>
<name>A0A0V1KJE7_9BILA</name>
<reference evidence="2 3" key="1">
    <citation type="submission" date="2015-05" db="EMBL/GenBank/DDBJ databases">
        <title>Evolution of Trichinella species and genotypes.</title>
        <authorList>
            <person name="Korhonen P.K."/>
            <person name="Edoardo P."/>
            <person name="Giuseppe L.R."/>
            <person name="Gasser R.B."/>
        </authorList>
    </citation>
    <scope>NUCLEOTIDE SEQUENCE [LARGE SCALE GENOMIC DNA]</scope>
    <source>
        <strain evidence="2">ISS10</strain>
    </source>
</reference>
<feature type="non-terminal residue" evidence="2">
    <location>
        <position position="32"/>
    </location>
</feature>
<comment type="caution">
    <text evidence="2">The sequence shown here is derived from an EMBL/GenBank/DDBJ whole genome shotgun (WGS) entry which is preliminary data.</text>
</comment>
<feature type="compositionally biased region" description="Basic and acidic residues" evidence="1">
    <location>
        <begin position="10"/>
        <end position="32"/>
    </location>
</feature>
<feature type="region of interest" description="Disordered" evidence="1">
    <location>
        <begin position="1"/>
        <end position="32"/>
    </location>
</feature>
<keyword evidence="3" id="KW-1185">Reference proteome</keyword>
<protein>
    <submittedName>
        <fullName evidence="2">Uncharacterized protein</fullName>
    </submittedName>
</protein>
<evidence type="ECO:0000313" key="3">
    <source>
        <dbReference type="Proteomes" id="UP000054721"/>
    </source>
</evidence>
<evidence type="ECO:0000256" key="1">
    <source>
        <dbReference type="SAM" id="MobiDB-lite"/>
    </source>
</evidence>
<dbReference type="EMBL" id="JYDW01000889">
    <property type="protein sequence ID" value="KRZ47364.1"/>
    <property type="molecule type" value="Genomic_DNA"/>
</dbReference>
<dbReference type="AlphaFoldDB" id="A0A0V1KJE7"/>
<organism evidence="2 3">
    <name type="scientific">Trichinella nativa</name>
    <dbReference type="NCBI Taxonomy" id="6335"/>
    <lineage>
        <taxon>Eukaryota</taxon>
        <taxon>Metazoa</taxon>
        <taxon>Ecdysozoa</taxon>
        <taxon>Nematoda</taxon>
        <taxon>Enoplea</taxon>
        <taxon>Dorylaimia</taxon>
        <taxon>Trichinellida</taxon>
        <taxon>Trichinellidae</taxon>
        <taxon>Trichinella</taxon>
    </lineage>
</organism>
<proteinExistence type="predicted"/>
<evidence type="ECO:0000313" key="2">
    <source>
        <dbReference type="EMBL" id="KRZ47364.1"/>
    </source>
</evidence>
<sequence length="32" mass="3902">LNALQLQKSECQDKDKRQRYHDSGHPFQRDLF</sequence>